<dbReference type="CDD" id="cd17058">
    <property type="entry name" value="Ubl_SNRNP25"/>
    <property type="match status" value="1"/>
</dbReference>
<evidence type="ECO:0000313" key="3">
    <source>
        <dbReference type="RefSeq" id="NP_001413324.1"/>
    </source>
</evidence>
<evidence type="ECO:0000313" key="2">
    <source>
        <dbReference type="Proteomes" id="UP000813463"/>
    </source>
</evidence>
<dbReference type="PANTHER" id="PTHR14942:SF9">
    <property type="entry name" value="OS02G0188500 PROTEIN"/>
    <property type="match status" value="1"/>
</dbReference>
<gene>
    <name evidence="3" type="primary">LOC110788389</name>
</gene>
<accession>A0ABM2BIJ0</accession>
<proteinExistence type="predicted"/>
<dbReference type="PANTHER" id="PTHR14942">
    <property type="entry name" value="U11/U12 SMALL NUCLEAR RIBONUCLEOPROTEIN 25 KDA PROTEIN"/>
    <property type="match status" value="1"/>
</dbReference>
<keyword evidence="2" id="KW-1185">Reference proteome</keyword>
<reference evidence="2" key="1">
    <citation type="journal article" date="2021" name="Nat. Commun.">
        <title>Genomic analyses provide insights into spinach domestication and the genetic basis of agronomic traits.</title>
        <authorList>
            <person name="Cai X."/>
            <person name="Sun X."/>
            <person name="Xu C."/>
            <person name="Sun H."/>
            <person name="Wang X."/>
            <person name="Ge C."/>
            <person name="Zhang Z."/>
            <person name="Wang Q."/>
            <person name="Fei Z."/>
            <person name="Jiao C."/>
            <person name="Wang Q."/>
        </authorList>
    </citation>
    <scope>NUCLEOTIDE SEQUENCE [LARGE SCALE GENOMIC DNA]</scope>
    <source>
        <strain evidence="2">cv. Varoflay</strain>
    </source>
</reference>
<dbReference type="InterPro" id="IPR039690">
    <property type="entry name" value="SNRNP25"/>
</dbReference>
<dbReference type="InterPro" id="IPR040610">
    <property type="entry name" value="SNRNP25_ubiquitin"/>
</dbReference>
<dbReference type="SUPFAM" id="SSF54236">
    <property type="entry name" value="Ubiquitin-like"/>
    <property type="match status" value="1"/>
</dbReference>
<sequence>MPRLSFKAVNKEDDELFGRRDLQLSRVPIEVPRSSSSSSKPRRSFCRNPSSISTAMSIVSSRKSFSYDKLSQAPIHLTIVKLDGSSFGVEVIKMATIFDLKHAVENVFSHLPTTGPDKISWRHVWTQFCLSYRGQKLLNDNEYLRNFGIRDGDELRFVRHVSIAYNLIKKRSTKRIEAPKPRAVVENDEEEIVKIEEAFDDLENLRCQIEDNSSHNESMISHLFRGWFMYSRVSSAEQLKFEGQANPSRSTGGLVGCVRSWFHFCDKGHPSYSSRVSQVEI</sequence>
<name>A0ABM2BIJ0_SPIOL</name>
<evidence type="ECO:0000259" key="1">
    <source>
        <dbReference type="Pfam" id="PF18036"/>
    </source>
</evidence>
<protein>
    <submittedName>
        <fullName evidence="3">Uncharacterized LOC110788389</fullName>
    </submittedName>
</protein>
<dbReference type="Gene3D" id="3.10.20.90">
    <property type="entry name" value="Phosphatidylinositol 3-kinase Catalytic Subunit, Chain A, domain 1"/>
    <property type="match status" value="1"/>
</dbReference>
<dbReference type="GeneID" id="110788389"/>
<feature type="domain" description="SNRNP25 ubiquitin-like" evidence="1">
    <location>
        <begin position="75"/>
        <end position="161"/>
    </location>
</feature>
<dbReference type="RefSeq" id="NP_001413324.1">
    <property type="nucleotide sequence ID" value="NM_001426395.1"/>
</dbReference>
<dbReference type="Proteomes" id="UP000813463">
    <property type="component" value="Chromosome 1"/>
</dbReference>
<dbReference type="Pfam" id="PF18036">
    <property type="entry name" value="Ubiquitin_4"/>
    <property type="match status" value="1"/>
</dbReference>
<dbReference type="InterPro" id="IPR029071">
    <property type="entry name" value="Ubiquitin-like_domsf"/>
</dbReference>
<reference evidence="3" key="2">
    <citation type="submission" date="2025-08" db="UniProtKB">
        <authorList>
            <consortium name="RefSeq"/>
        </authorList>
    </citation>
    <scope>IDENTIFICATION</scope>
</reference>
<organism evidence="2 3">
    <name type="scientific">Spinacia oleracea</name>
    <name type="common">Spinach</name>
    <dbReference type="NCBI Taxonomy" id="3562"/>
    <lineage>
        <taxon>Eukaryota</taxon>
        <taxon>Viridiplantae</taxon>
        <taxon>Streptophyta</taxon>
        <taxon>Embryophyta</taxon>
        <taxon>Tracheophyta</taxon>
        <taxon>Spermatophyta</taxon>
        <taxon>Magnoliopsida</taxon>
        <taxon>eudicotyledons</taxon>
        <taxon>Gunneridae</taxon>
        <taxon>Pentapetalae</taxon>
        <taxon>Caryophyllales</taxon>
        <taxon>Chenopodiaceae</taxon>
        <taxon>Chenopodioideae</taxon>
        <taxon>Anserineae</taxon>
        <taxon>Spinacia</taxon>
    </lineage>
</organism>